<proteinExistence type="predicted"/>
<sequence length="63" mass="7029">MQEEYTGELLEDGHLSIPKGIVDKLKIDTGSRLQVTVKVKEKTKKENILTLAGLLSDLSMEDE</sequence>
<accession>X0YVP4</accession>
<reference evidence="1" key="1">
    <citation type="journal article" date="2014" name="Front. Microbiol.">
        <title>High frequency of phylogenetically diverse reductive dehalogenase-homologous genes in deep subseafloor sedimentary metagenomes.</title>
        <authorList>
            <person name="Kawai M."/>
            <person name="Futagami T."/>
            <person name="Toyoda A."/>
            <person name="Takaki Y."/>
            <person name="Nishi S."/>
            <person name="Hori S."/>
            <person name="Arai W."/>
            <person name="Tsubouchi T."/>
            <person name="Morono Y."/>
            <person name="Uchiyama I."/>
            <person name="Ito T."/>
            <person name="Fujiyama A."/>
            <person name="Inagaki F."/>
            <person name="Takami H."/>
        </authorList>
    </citation>
    <scope>NUCLEOTIDE SEQUENCE</scope>
    <source>
        <strain evidence="1">Expedition CK06-06</strain>
    </source>
</reference>
<feature type="non-terminal residue" evidence="1">
    <location>
        <position position="63"/>
    </location>
</feature>
<evidence type="ECO:0000313" key="1">
    <source>
        <dbReference type="EMBL" id="GAG40676.1"/>
    </source>
</evidence>
<comment type="caution">
    <text evidence="1">The sequence shown here is derived from an EMBL/GenBank/DDBJ whole genome shotgun (WGS) entry which is preliminary data.</text>
</comment>
<name>X0YVP4_9ZZZZ</name>
<gene>
    <name evidence="1" type="ORF">S01H1_69582</name>
</gene>
<dbReference type="EMBL" id="BARS01046211">
    <property type="protein sequence ID" value="GAG40676.1"/>
    <property type="molecule type" value="Genomic_DNA"/>
</dbReference>
<protein>
    <submittedName>
        <fullName evidence="1">Uncharacterized protein</fullName>
    </submittedName>
</protein>
<organism evidence="1">
    <name type="scientific">marine sediment metagenome</name>
    <dbReference type="NCBI Taxonomy" id="412755"/>
    <lineage>
        <taxon>unclassified sequences</taxon>
        <taxon>metagenomes</taxon>
        <taxon>ecological metagenomes</taxon>
    </lineage>
</organism>
<dbReference type="AlphaFoldDB" id="X0YVP4"/>